<keyword evidence="4 7" id="KW-1133">Transmembrane helix</keyword>
<dbReference type="Gene3D" id="3.40.710.10">
    <property type="entry name" value="DD-peptidase/beta-lactamase superfamily"/>
    <property type="match status" value="1"/>
</dbReference>
<comment type="subcellular location">
    <subcellularLocation>
        <location evidence="1">Membrane</location>
        <topology evidence="1">Multi-pass membrane protein</topology>
    </subcellularLocation>
</comment>
<reference evidence="10 11" key="1">
    <citation type="submission" date="2020-01" db="EMBL/GenBank/DDBJ databases">
        <title>Anaeroalcalibacter tamaniensis gen. nov., sp. nov., moderately halophilic strictly anaerobic fermenter bacterium from mud volcano of Taman peninsula.</title>
        <authorList>
            <person name="Frolova A."/>
            <person name="Merkel A.Y."/>
            <person name="Slobodkin A.I."/>
        </authorList>
    </citation>
    <scope>NUCLEOTIDE SEQUENCE [LARGE SCALE GENOMIC DNA]</scope>
    <source>
        <strain evidence="10 11">F-3ap</strain>
    </source>
</reference>
<dbReference type="GO" id="GO:0005886">
    <property type="term" value="C:plasma membrane"/>
    <property type="evidence" value="ECO:0007669"/>
    <property type="project" value="TreeGrafter"/>
</dbReference>
<evidence type="ECO:0000256" key="7">
    <source>
        <dbReference type="SAM" id="Phobius"/>
    </source>
</evidence>
<feature type="transmembrane region" description="Helical" evidence="7">
    <location>
        <begin position="480"/>
        <end position="501"/>
    </location>
</feature>
<evidence type="ECO:0000256" key="5">
    <source>
        <dbReference type="ARBA" id="ARBA00023136"/>
    </source>
</evidence>
<feature type="domain" description="Penicillin binding protein A dimerisation" evidence="9">
    <location>
        <begin position="524"/>
        <end position="602"/>
    </location>
</feature>
<dbReference type="RefSeq" id="WP_162371167.1">
    <property type="nucleotide sequence ID" value="NZ_JAAEEH010000040.1"/>
</dbReference>
<comment type="caution">
    <text evidence="10">The sequence shown here is derived from an EMBL/GenBank/DDBJ whole genome shotgun (WGS) entry which is preliminary data.</text>
</comment>
<evidence type="ECO:0000259" key="9">
    <source>
        <dbReference type="Pfam" id="PF21922"/>
    </source>
</evidence>
<dbReference type="Pfam" id="PF01098">
    <property type="entry name" value="FTSW_RODA_SPOVE"/>
    <property type="match status" value="1"/>
</dbReference>
<dbReference type="Proteomes" id="UP000461585">
    <property type="component" value="Unassembled WGS sequence"/>
</dbReference>
<dbReference type="GO" id="GO:0071972">
    <property type="term" value="F:peptidoglycan L,D-transpeptidase activity"/>
    <property type="evidence" value="ECO:0007669"/>
    <property type="project" value="TreeGrafter"/>
</dbReference>
<evidence type="ECO:0000256" key="6">
    <source>
        <dbReference type="SAM" id="MobiDB-lite"/>
    </source>
</evidence>
<evidence type="ECO:0000259" key="8">
    <source>
        <dbReference type="Pfam" id="PF00905"/>
    </source>
</evidence>
<proteinExistence type="predicted"/>
<dbReference type="Gene3D" id="3.90.1310.10">
    <property type="entry name" value="Penicillin-binding protein 2a (Domain 2)"/>
    <property type="match status" value="1"/>
</dbReference>
<keyword evidence="11" id="KW-1185">Reference proteome</keyword>
<evidence type="ECO:0000256" key="4">
    <source>
        <dbReference type="ARBA" id="ARBA00022989"/>
    </source>
</evidence>
<keyword evidence="5 7" id="KW-0472">Membrane</keyword>
<feature type="transmembrane region" description="Helical" evidence="7">
    <location>
        <begin position="256"/>
        <end position="276"/>
    </location>
</feature>
<dbReference type="InterPro" id="IPR054120">
    <property type="entry name" value="PBPA_dimer"/>
</dbReference>
<dbReference type="GO" id="GO:0071555">
    <property type="term" value="P:cell wall organization"/>
    <property type="evidence" value="ECO:0007669"/>
    <property type="project" value="TreeGrafter"/>
</dbReference>
<keyword evidence="2 7" id="KW-0812">Transmembrane</keyword>
<feature type="transmembrane region" description="Helical" evidence="7">
    <location>
        <begin position="41"/>
        <end position="63"/>
    </location>
</feature>
<dbReference type="InterPro" id="IPR001182">
    <property type="entry name" value="FtsW/RodA"/>
</dbReference>
<dbReference type="SUPFAM" id="SSF56601">
    <property type="entry name" value="beta-lactamase/transpeptidase-like"/>
    <property type="match status" value="1"/>
</dbReference>
<dbReference type="GO" id="GO:0051301">
    <property type="term" value="P:cell division"/>
    <property type="evidence" value="ECO:0007669"/>
    <property type="project" value="InterPro"/>
</dbReference>
<feature type="transmembrane region" description="Helical" evidence="7">
    <location>
        <begin position="341"/>
        <end position="362"/>
    </location>
</feature>
<dbReference type="AlphaFoldDB" id="A0A7X5HXE9"/>
<dbReference type="PANTHER" id="PTHR30627:SF24">
    <property type="entry name" value="PENICILLIN-BINDING PROTEIN 4B"/>
    <property type="match status" value="1"/>
</dbReference>
<dbReference type="Pfam" id="PF21922">
    <property type="entry name" value="PBP_dimer_2"/>
    <property type="match status" value="1"/>
</dbReference>
<dbReference type="PANTHER" id="PTHR30627">
    <property type="entry name" value="PEPTIDOGLYCAN D,D-TRANSPEPTIDASE"/>
    <property type="match status" value="1"/>
</dbReference>
<organism evidence="10 11">
    <name type="scientific">Anaerotalea alkaliphila</name>
    <dbReference type="NCBI Taxonomy" id="2662126"/>
    <lineage>
        <taxon>Bacteria</taxon>
        <taxon>Bacillati</taxon>
        <taxon>Bacillota</taxon>
        <taxon>Clostridia</taxon>
        <taxon>Eubacteriales</taxon>
        <taxon>Anaerotalea</taxon>
    </lineage>
</organism>
<dbReference type="Pfam" id="PF00905">
    <property type="entry name" value="Transpeptidase"/>
    <property type="match status" value="1"/>
</dbReference>
<feature type="transmembrane region" description="Helical" evidence="7">
    <location>
        <begin position="374"/>
        <end position="395"/>
    </location>
</feature>
<gene>
    <name evidence="10" type="ORF">GXN74_11900</name>
</gene>
<evidence type="ECO:0000256" key="1">
    <source>
        <dbReference type="ARBA" id="ARBA00004141"/>
    </source>
</evidence>
<evidence type="ECO:0000256" key="2">
    <source>
        <dbReference type="ARBA" id="ARBA00022692"/>
    </source>
</evidence>
<evidence type="ECO:0000313" key="10">
    <source>
        <dbReference type="EMBL" id="NDL68443.1"/>
    </source>
</evidence>
<feature type="transmembrane region" description="Helical" evidence="7">
    <location>
        <begin position="100"/>
        <end position="118"/>
    </location>
</feature>
<feature type="transmembrane region" description="Helical" evidence="7">
    <location>
        <begin position="75"/>
        <end position="94"/>
    </location>
</feature>
<feature type="transmembrane region" description="Helical" evidence="7">
    <location>
        <begin position="12"/>
        <end position="29"/>
    </location>
</feature>
<dbReference type="InterPro" id="IPR012338">
    <property type="entry name" value="Beta-lactam/transpept-like"/>
</dbReference>
<dbReference type="InterPro" id="IPR050515">
    <property type="entry name" value="Beta-lactam/transpept"/>
</dbReference>
<feature type="transmembrane region" description="Helical" evidence="7">
    <location>
        <begin position="407"/>
        <end position="430"/>
    </location>
</feature>
<dbReference type="SUPFAM" id="SSF56519">
    <property type="entry name" value="Penicillin binding protein dimerisation domain"/>
    <property type="match status" value="1"/>
</dbReference>
<feature type="transmembrane region" description="Helical" evidence="7">
    <location>
        <begin position="193"/>
        <end position="211"/>
    </location>
</feature>
<sequence length="932" mass="101289">MMVQVAIEIGRVVFPLMALLLVVTSYPLHVWQREKDNDKVLFYSFLQKTMIFGTHFLGFLILVSAGDFDQSLLRLYGWQLGMMTGFVLLCAVFLRKGNVAVHNLILYFLAIGFVALARLDPALALRHTQLAGIGMVAYAAVGQLFYRMAFLKHLHLPFAVLTLGILSISNTTVNGSRNWFQYGPVSFQPSEAAKVLLVLFLAAVFLTEYKWKHVLYSGGVTAAAILILVFQRDLGTSLLLFVLYICLLYAYSGKKLFVLLGLGAGATASLAAFGLFRHVRVRVDAWLDPWQYVDSRGYQITQSLFALTTGGWTGSGLTKGMPERIPVVVSDFIFSAIGEEFGNYFTLALILLFFTLVLILFMDSDAVASPFYKLVNLGVGVLLAFQFFLIVGGVTKLIPLTGVTLPFISYGGSSIIMTFVLLGLVQSVFLRENALAARPVSATKPPATNPPVPKPPVQRRLSDKPAAPPTPGRYRFSKRVLFLFSLLFLALVLNLSHLLLFQREKIMVNSYNPRMGEIEASIIRGRILDRDGQVLAETRVEEGAQVRAYPQGRSSSHIVGYSQLGKTGLEALANAHLLSANLSFMDRVAVAITQEEVRGSDVWTTLDSGLQAVASEALAGKRGAVVALEPDTGKVLCMVSKPDFDPNTIVQEWNRLTGDAERSPLLNRASQGTYPPGSIFKIVTAAAALQVIQEDSFQYDCAGTATFGEKTIQCAGRQAHGLQTLEEAFANSCNTAFARIGELITMGDLQKTSEAFRFNQTLGYPLANLNSRFGLDNPNSTAEVSETVIGQGKTLVSPLHAAMIAATVANGGQMMRPYLVDGVLAADGRRVLKNMPEPLVQSIEPELAKTLKSYMVAVTNTGTGKTAALGDIQVAGKTGSAENPFGDTHAWYVGFAPAENPRIAVAVLVENSGSSTRNAAPIARKLMEAYLR</sequence>
<protein>
    <submittedName>
        <fullName evidence="10">FtsW/RodA/SpoVE family cell cycle protein</fullName>
    </submittedName>
</protein>
<dbReference type="EMBL" id="JAAEEH010000040">
    <property type="protein sequence ID" value="NDL68443.1"/>
    <property type="molecule type" value="Genomic_DNA"/>
</dbReference>
<feature type="domain" description="Penicillin-binding protein transpeptidase" evidence="8">
    <location>
        <begin position="623"/>
        <end position="928"/>
    </location>
</feature>
<feature type="region of interest" description="Disordered" evidence="6">
    <location>
        <begin position="441"/>
        <end position="470"/>
    </location>
</feature>
<feature type="transmembrane region" description="Helical" evidence="7">
    <location>
        <begin position="130"/>
        <end position="148"/>
    </location>
</feature>
<dbReference type="GO" id="GO:0008658">
    <property type="term" value="F:penicillin binding"/>
    <property type="evidence" value="ECO:0007669"/>
    <property type="project" value="InterPro"/>
</dbReference>
<keyword evidence="3" id="KW-0133">Cell shape</keyword>
<accession>A0A7X5HXE9</accession>
<dbReference type="GO" id="GO:0008360">
    <property type="term" value="P:regulation of cell shape"/>
    <property type="evidence" value="ECO:0007669"/>
    <property type="project" value="UniProtKB-KW"/>
</dbReference>
<dbReference type="InterPro" id="IPR001460">
    <property type="entry name" value="PCN-bd_Tpept"/>
</dbReference>
<dbReference type="InterPro" id="IPR036138">
    <property type="entry name" value="PBP_dimer_sf"/>
</dbReference>
<name>A0A7X5HXE9_9FIRM</name>
<evidence type="ECO:0000256" key="3">
    <source>
        <dbReference type="ARBA" id="ARBA00022960"/>
    </source>
</evidence>
<feature type="compositionally biased region" description="Pro residues" evidence="6">
    <location>
        <begin position="447"/>
        <end position="456"/>
    </location>
</feature>
<feature type="transmembrane region" description="Helical" evidence="7">
    <location>
        <begin position="223"/>
        <end position="249"/>
    </location>
</feature>
<evidence type="ECO:0000313" key="11">
    <source>
        <dbReference type="Proteomes" id="UP000461585"/>
    </source>
</evidence>
<feature type="transmembrane region" description="Helical" evidence="7">
    <location>
        <begin position="154"/>
        <end position="173"/>
    </location>
</feature>